<evidence type="ECO:0000313" key="2">
    <source>
        <dbReference type="Proteomes" id="UP000301424"/>
    </source>
</evidence>
<dbReference type="Proteomes" id="UP000301424">
    <property type="component" value="Segment"/>
</dbReference>
<sequence>MHSKPRVKRADYGYAVLFDGVHLTFRTWERAIMYAARITKAVK</sequence>
<accession>A0A482MKT6</accession>
<gene>
    <name evidence="1" type="ORF">BcepSauron_004</name>
</gene>
<reference evidence="1 2" key="1">
    <citation type="submission" date="2019-02" db="EMBL/GenBank/DDBJ databases">
        <title>Complete genome sequence of Burkholderia cenocepacia phage BcepSauron.</title>
        <authorList>
            <person name="Park K."/>
            <person name="Gonzalez C."/>
            <person name="Liu M."/>
            <person name="Gill J."/>
        </authorList>
    </citation>
    <scope>NUCLEOTIDE SEQUENCE [LARGE SCALE GENOMIC DNA]</scope>
</reference>
<protein>
    <submittedName>
        <fullName evidence="1">Uncharacterized protein</fullName>
    </submittedName>
</protein>
<evidence type="ECO:0000313" key="1">
    <source>
        <dbReference type="EMBL" id="QBQ74384.1"/>
    </source>
</evidence>
<dbReference type="EMBL" id="MK552141">
    <property type="protein sequence ID" value="QBQ74384.1"/>
    <property type="molecule type" value="Genomic_DNA"/>
</dbReference>
<proteinExistence type="predicted"/>
<organism evidence="1 2">
    <name type="scientific">Burkholderia phage BcepSauron</name>
    <dbReference type="NCBI Taxonomy" id="2530033"/>
    <lineage>
        <taxon>Viruses</taxon>
        <taxon>Duplodnaviria</taxon>
        <taxon>Heunggongvirae</taxon>
        <taxon>Uroviricota</taxon>
        <taxon>Caudoviricetes</taxon>
        <taxon>Sarumanvirus</taxon>
        <taxon>Sarumanvirus bcepsauron</taxon>
    </lineage>
</organism>
<name>A0A482MKT6_9CAUD</name>
<keyword evidence="2" id="KW-1185">Reference proteome</keyword>